<keyword evidence="3" id="KW-1185">Reference proteome</keyword>
<evidence type="ECO:0000259" key="1">
    <source>
        <dbReference type="Pfam" id="PF12804"/>
    </source>
</evidence>
<proteinExistence type="predicted"/>
<dbReference type="STRING" id="1173020.Cha6605_1548"/>
<sequence>MGTPKQLLSIQGTSLIRHLVKISIASTCDPVVVVLGANAHQIRTEIEDLPIQIVDNPQWRSGMGTTVSTGLAALLEWEPGLNAVLILVCDQPFVSTSLIDRLVVAYQSECHQIVATSYSETVGVPALFSDRYFAELLQLNADTGARRIIQQHLPETYTIDFPQGAIDLDTPDEYQAFLDFSGAIDLSTFRLSPN</sequence>
<dbReference type="PANTHER" id="PTHR43777">
    <property type="entry name" value="MOLYBDENUM COFACTOR CYTIDYLYLTRANSFERASE"/>
    <property type="match status" value="1"/>
</dbReference>
<evidence type="ECO:0000313" key="2">
    <source>
        <dbReference type="EMBL" id="AFY92707.1"/>
    </source>
</evidence>
<dbReference type="eggNOG" id="COG2068">
    <property type="taxonomic scope" value="Bacteria"/>
</dbReference>
<dbReference type="InterPro" id="IPR025877">
    <property type="entry name" value="MobA-like_NTP_Trfase"/>
</dbReference>
<evidence type="ECO:0000313" key="3">
    <source>
        <dbReference type="Proteomes" id="UP000010366"/>
    </source>
</evidence>
<dbReference type="KEGG" id="cmp:Cha6605_1548"/>
<dbReference type="Pfam" id="PF12804">
    <property type="entry name" value="NTP_transf_3"/>
    <property type="match status" value="1"/>
</dbReference>
<dbReference type="GO" id="GO:0016779">
    <property type="term" value="F:nucleotidyltransferase activity"/>
    <property type="evidence" value="ECO:0007669"/>
    <property type="project" value="UniProtKB-ARBA"/>
</dbReference>
<dbReference type="SUPFAM" id="SSF53448">
    <property type="entry name" value="Nucleotide-diphospho-sugar transferases"/>
    <property type="match status" value="1"/>
</dbReference>
<name>K9UC66_CHAP6</name>
<dbReference type="EMBL" id="CP003600">
    <property type="protein sequence ID" value="AFY92707.1"/>
    <property type="molecule type" value="Genomic_DNA"/>
</dbReference>
<reference evidence="2 3" key="1">
    <citation type="submission" date="2012-05" db="EMBL/GenBank/DDBJ databases">
        <title>Finished chromosome of genome of Chamaesiphon sp. PCC 6605.</title>
        <authorList>
            <consortium name="US DOE Joint Genome Institute"/>
            <person name="Gugger M."/>
            <person name="Coursin T."/>
            <person name="Rippka R."/>
            <person name="Tandeau De Marsac N."/>
            <person name="Huntemann M."/>
            <person name="Wei C.-L."/>
            <person name="Han J."/>
            <person name="Detter J.C."/>
            <person name="Han C."/>
            <person name="Tapia R."/>
            <person name="Chen A."/>
            <person name="Kyrpides N."/>
            <person name="Mavromatis K."/>
            <person name="Markowitz V."/>
            <person name="Szeto E."/>
            <person name="Ivanova N."/>
            <person name="Pagani I."/>
            <person name="Pati A."/>
            <person name="Goodwin L."/>
            <person name="Nordberg H.P."/>
            <person name="Cantor M.N."/>
            <person name="Hua S.X."/>
            <person name="Woyke T."/>
            <person name="Kerfeld C.A."/>
        </authorList>
    </citation>
    <scope>NUCLEOTIDE SEQUENCE [LARGE SCALE GENOMIC DNA]</scope>
    <source>
        <strain evidence="3">ATCC 27169 / PCC 6605</strain>
    </source>
</reference>
<dbReference type="Gene3D" id="3.90.550.10">
    <property type="entry name" value="Spore Coat Polysaccharide Biosynthesis Protein SpsA, Chain A"/>
    <property type="match status" value="1"/>
</dbReference>
<dbReference type="Proteomes" id="UP000010366">
    <property type="component" value="Chromosome"/>
</dbReference>
<dbReference type="AlphaFoldDB" id="K9UC66"/>
<feature type="domain" description="MobA-like NTP transferase" evidence="1">
    <location>
        <begin position="1"/>
        <end position="152"/>
    </location>
</feature>
<gene>
    <name evidence="2" type="ORF">Cha6605_1548</name>
</gene>
<dbReference type="HOGENOM" id="CLU_061980_2_0_3"/>
<dbReference type="CDD" id="cd04182">
    <property type="entry name" value="GT_2_like_f"/>
    <property type="match status" value="1"/>
</dbReference>
<organism evidence="2 3">
    <name type="scientific">Chamaesiphon minutus (strain ATCC 27169 / PCC 6605)</name>
    <dbReference type="NCBI Taxonomy" id="1173020"/>
    <lineage>
        <taxon>Bacteria</taxon>
        <taxon>Bacillati</taxon>
        <taxon>Cyanobacteriota</taxon>
        <taxon>Cyanophyceae</taxon>
        <taxon>Gomontiellales</taxon>
        <taxon>Chamaesiphonaceae</taxon>
        <taxon>Chamaesiphon</taxon>
    </lineage>
</organism>
<dbReference type="PANTHER" id="PTHR43777:SF1">
    <property type="entry name" value="MOLYBDENUM COFACTOR CYTIDYLYLTRANSFERASE"/>
    <property type="match status" value="1"/>
</dbReference>
<accession>K9UC66</accession>
<dbReference type="InterPro" id="IPR029044">
    <property type="entry name" value="Nucleotide-diphossugar_trans"/>
</dbReference>
<protein>
    <submittedName>
        <fullName evidence="2">Putative MobA-like protein</fullName>
    </submittedName>
</protein>